<dbReference type="Proteomes" id="UP000054538">
    <property type="component" value="Unassembled WGS sequence"/>
</dbReference>
<dbReference type="EMBL" id="KN825870">
    <property type="protein sequence ID" value="KIK81085.1"/>
    <property type="molecule type" value="Genomic_DNA"/>
</dbReference>
<evidence type="ECO:0000313" key="1">
    <source>
        <dbReference type="EMBL" id="KIK81085.1"/>
    </source>
</evidence>
<dbReference type="HOGENOM" id="CLU_2224059_0_0_1"/>
<name>A0A0D0DPU0_9AGAM</name>
<reference evidence="2" key="2">
    <citation type="submission" date="2015-01" db="EMBL/GenBank/DDBJ databases">
        <title>Evolutionary Origins and Diversification of the Mycorrhizal Mutualists.</title>
        <authorList>
            <consortium name="DOE Joint Genome Institute"/>
            <consortium name="Mycorrhizal Genomics Consortium"/>
            <person name="Kohler A."/>
            <person name="Kuo A."/>
            <person name="Nagy L.G."/>
            <person name="Floudas D."/>
            <person name="Copeland A."/>
            <person name="Barry K.W."/>
            <person name="Cichocki N."/>
            <person name="Veneault-Fourrey C."/>
            <person name="LaButti K."/>
            <person name="Lindquist E.A."/>
            <person name="Lipzen A."/>
            <person name="Lundell T."/>
            <person name="Morin E."/>
            <person name="Murat C."/>
            <person name="Riley R."/>
            <person name="Ohm R."/>
            <person name="Sun H."/>
            <person name="Tunlid A."/>
            <person name="Henrissat B."/>
            <person name="Grigoriev I.V."/>
            <person name="Hibbett D.S."/>
            <person name="Martin F."/>
        </authorList>
    </citation>
    <scope>NUCLEOTIDE SEQUENCE [LARGE SCALE GENOMIC DNA]</scope>
    <source>
        <strain evidence="2">Ve08.2h10</strain>
    </source>
</reference>
<gene>
    <name evidence="1" type="ORF">PAXRUDRAFT_156933</name>
</gene>
<evidence type="ECO:0000313" key="2">
    <source>
        <dbReference type="Proteomes" id="UP000054538"/>
    </source>
</evidence>
<reference evidence="1 2" key="1">
    <citation type="submission" date="2014-04" db="EMBL/GenBank/DDBJ databases">
        <authorList>
            <consortium name="DOE Joint Genome Institute"/>
            <person name="Kuo A."/>
            <person name="Kohler A."/>
            <person name="Jargeat P."/>
            <person name="Nagy L.G."/>
            <person name="Floudas D."/>
            <person name="Copeland A."/>
            <person name="Barry K.W."/>
            <person name="Cichocki N."/>
            <person name="Veneault-Fourrey C."/>
            <person name="LaButti K."/>
            <person name="Lindquist E.A."/>
            <person name="Lipzen A."/>
            <person name="Lundell T."/>
            <person name="Morin E."/>
            <person name="Murat C."/>
            <person name="Sun H."/>
            <person name="Tunlid A."/>
            <person name="Henrissat B."/>
            <person name="Grigoriev I.V."/>
            <person name="Hibbett D.S."/>
            <person name="Martin F."/>
            <person name="Nordberg H.P."/>
            <person name="Cantor M.N."/>
            <person name="Hua S.X."/>
        </authorList>
    </citation>
    <scope>NUCLEOTIDE SEQUENCE [LARGE SCALE GENOMIC DNA]</scope>
    <source>
        <strain evidence="1 2">Ve08.2h10</strain>
    </source>
</reference>
<dbReference type="InParanoid" id="A0A0D0DPU0"/>
<keyword evidence="2" id="KW-1185">Reference proteome</keyword>
<dbReference type="AlphaFoldDB" id="A0A0D0DPU0"/>
<protein>
    <submittedName>
        <fullName evidence="1">Uncharacterized protein</fullName>
    </submittedName>
</protein>
<accession>A0A0D0DPU0</accession>
<organism evidence="1 2">
    <name type="scientific">Paxillus rubicundulus Ve08.2h10</name>
    <dbReference type="NCBI Taxonomy" id="930991"/>
    <lineage>
        <taxon>Eukaryota</taxon>
        <taxon>Fungi</taxon>
        <taxon>Dikarya</taxon>
        <taxon>Basidiomycota</taxon>
        <taxon>Agaricomycotina</taxon>
        <taxon>Agaricomycetes</taxon>
        <taxon>Agaricomycetidae</taxon>
        <taxon>Boletales</taxon>
        <taxon>Paxilineae</taxon>
        <taxon>Paxillaceae</taxon>
        <taxon>Paxillus</taxon>
    </lineage>
</organism>
<proteinExistence type="predicted"/>
<sequence>MTTRLLTLPSSGSVQLSLHLHSDESKFCAPSAKADPVDLSVIPLDYHGFTDAKPCSEPYTLSLPLSWTPSVLPWKTPLPILPPPVQSSCLQDKWLTPPLHQLLRPQ</sequence>